<evidence type="ECO:0000256" key="8">
    <source>
        <dbReference type="ARBA" id="ARBA00023196"/>
    </source>
</evidence>
<name>A0A8J3JFL7_9ACTN</name>
<dbReference type="EMBL" id="BONF01000008">
    <property type="protein sequence ID" value="GIF79741.1"/>
    <property type="molecule type" value="Genomic_DNA"/>
</dbReference>
<keyword evidence="6 10" id="KW-0406">Ion transport</keyword>
<comment type="caution">
    <text evidence="12">The sequence shown here is derived from an EMBL/GenBank/DDBJ whole genome shotgun (WGS) entry which is preliminary data.</text>
</comment>
<dbReference type="InterPro" id="IPR000131">
    <property type="entry name" value="ATP_synth_F1_gsu"/>
</dbReference>
<dbReference type="InterPro" id="IPR035968">
    <property type="entry name" value="ATP_synth_F1_ATPase_gsu"/>
</dbReference>
<dbReference type="GO" id="GO:0005886">
    <property type="term" value="C:plasma membrane"/>
    <property type="evidence" value="ECO:0007669"/>
    <property type="project" value="UniProtKB-SubCell"/>
</dbReference>
<comment type="subunit">
    <text evidence="10">F-type ATPases have 2 components, CF(1) - the catalytic core - and CF(0) - the membrane proton channel. CF(1) has five subunits: alpha(3), beta(3), gamma(1), delta(1), epsilon(1). CF(0) has three main subunits: a, b and c.</text>
</comment>
<organism evidence="12 13">
    <name type="scientific">Catellatospora bangladeshensis</name>
    <dbReference type="NCBI Taxonomy" id="310355"/>
    <lineage>
        <taxon>Bacteria</taxon>
        <taxon>Bacillati</taxon>
        <taxon>Actinomycetota</taxon>
        <taxon>Actinomycetes</taxon>
        <taxon>Micromonosporales</taxon>
        <taxon>Micromonosporaceae</taxon>
        <taxon>Catellatospora</taxon>
    </lineage>
</organism>
<keyword evidence="10" id="KW-1003">Cell membrane</keyword>
<dbReference type="Gene3D" id="1.10.287.80">
    <property type="entry name" value="ATP synthase, gamma subunit, helix hairpin domain"/>
    <property type="match status" value="1"/>
</dbReference>
<evidence type="ECO:0000256" key="10">
    <source>
        <dbReference type="HAMAP-Rule" id="MF_00815"/>
    </source>
</evidence>
<dbReference type="NCBIfam" id="NF004145">
    <property type="entry name" value="PRK05621.1-2"/>
    <property type="match status" value="1"/>
</dbReference>
<evidence type="ECO:0000256" key="1">
    <source>
        <dbReference type="ARBA" id="ARBA00003456"/>
    </source>
</evidence>
<evidence type="ECO:0000256" key="2">
    <source>
        <dbReference type="ARBA" id="ARBA00004170"/>
    </source>
</evidence>
<dbReference type="Proteomes" id="UP000601223">
    <property type="component" value="Unassembled WGS sequence"/>
</dbReference>
<dbReference type="GO" id="GO:0042777">
    <property type="term" value="P:proton motive force-driven plasma membrane ATP synthesis"/>
    <property type="evidence" value="ECO:0007669"/>
    <property type="project" value="UniProtKB-UniRule"/>
</dbReference>
<dbReference type="GO" id="GO:0045259">
    <property type="term" value="C:proton-transporting ATP synthase complex"/>
    <property type="evidence" value="ECO:0007669"/>
    <property type="project" value="UniProtKB-KW"/>
</dbReference>
<proteinExistence type="inferred from homology"/>
<evidence type="ECO:0000256" key="6">
    <source>
        <dbReference type="ARBA" id="ARBA00023065"/>
    </source>
</evidence>
<dbReference type="HAMAP" id="MF_00815">
    <property type="entry name" value="ATP_synth_gamma_bact"/>
    <property type="match status" value="1"/>
</dbReference>
<dbReference type="PANTHER" id="PTHR11693">
    <property type="entry name" value="ATP SYNTHASE GAMMA CHAIN"/>
    <property type="match status" value="1"/>
</dbReference>
<evidence type="ECO:0000256" key="7">
    <source>
        <dbReference type="ARBA" id="ARBA00023136"/>
    </source>
</evidence>
<evidence type="ECO:0000256" key="4">
    <source>
        <dbReference type="ARBA" id="ARBA00022448"/>
    </source>
</evidence>
<comment type="similarity">
    <text evidence="3 10">Belongs to the ATPase gamma chain family.</text>
</comment>
<evidence type="ECO:0000256" key="5">
    <source>
        <dbReference type="ARBA" id="ARBA00022781"/>
    </source>
</evidence>
<dbReference type="NCBIfam" id="TIGR01146">
    <property type="entry name" value="ATPsyn_F1gamma"/>
    <property type="match status" value="1"/>
</dbReference>
<evidence type="ECO:0000256" key="3">
    <source>
        <dbReference type="ARBA" id="ARBA00007681"/>
    </source>
</evidence>
<dbReference type="SUPFAM" id="SSF52943">
    <property type="entry name" value="ATP synthase (F1-ATPase), gamma subunit"/>
    <property type="match status" value="1"/>
</dbReference>
<dbReference type="RefSeq" id="WP_203742644.1">
    <property type="nucleotide sequence ID" value="NZ_BONF01000008.1"/>
</dbReference>
<dbReference type="AlphaFoldDB" id="A0A8J3JFL7"/>
<dbReference type="Gene3D" id="3.40.1380.10">
    <property type="match status" value="1"/>
</dbReference>
<evidence type="ECO:0000313" key="12">
    <source>
        <dbReference type="EMBL" id="GIF79741.1"/>
    </source>
</evidence>
<keyword evidence="4 10" id="KW-0813">Transport</keyword>
<evidence type="ECO:0000256" key="9">
    <source>
        <dbReference type="ARBA" id="ARBA00023310"/>
    </source>
</evidence>
<dbReference type="GO" id="GO:0046933">
    <property type="term" value="F:proton-transporting ATP synthase activity, rotational mechanism"/>
    <property type="evidence" value="ECO:0007669"/>
    <property type="project" value="UniProtKB-UniRule"/>
</dbReference>
<dbReference type="PRINTS" id="PR00126">
    <property type="entry name" value="ATPASEGAMMA"/>
</dbReference>
<evidence type="ECO:0000313" key="13">
    <source>
        <dbReference type="Proteomes" id="UP000601223"/>
    </source>
</evidence>
<keyword evidence="8 10" id="KW-0139">CF(1)</keyword>
<keyword evidence="13" id="KW-1185">Reference proteome</keyword>
<gene>
    <name evidence="10 12" type="primary">atpG</name>
    <name evidence="12" type="ORF">Cba03nite_10900</name>
</gene>
<dbReference type="Pfam" id="PF00231">
    <property type="entry name" value="ATP-synt"/>
    <property type="match status" value="1"/>
</dbReference>
<dbReference type="PANTHER" id="PTHR11693:SF22">
    <property type="entry name" value="ATP SYNTHASE SUBUNIT GAMMA, MITOCHONDRIAL"/>
    <property type="match status" value="1"/>
</dbReference>
<accession>A0A8J3JFL7</accession>
<comment type="subcellular location">
    <subcellularLocation>
        <location evidence="10">Cell membrane</location>
        <topology evidence="10">Peripheral membrane protein</topology>
    </subcellularLocation>
    <subcellularLocation>
        <location evidence="2">Membrane</location>
        <topology evidence="2">Peripheral membrane protein</topology>
    </subcellularLocation>
</comment>
<keyword evidence="11" id="KW-0175">Coiled coil</keyword>
<dbReference type="CDD" id="cd12151">
    <property type="entry name" value="F1-ATPase_gamma"/>
    <property type="match status" value="1"/>
</dbReference>
<protein>
    <recommendedName>
        <fullName evidence="10">ATP synthase gamma chain</fullName>
    </recommendedName>
    <alternativeName>
        <fullName evidence="10">ATP synthase F1 sector gamma subunit</fullName>
    </alternativeName>
    <alternativeName>
        <fullName evidence="10">F-ATPase gamma subunit</fullName>
    </alternativeName>
</protein>
<comment type="function">
    <text evidence="1 10">Produces ATP from ADP in the presence of a proton gradient across the membrane. The gamma chain is believed to be important in regulating ATPase activity and the flow of protons through the CF(0) complex.</text>
</comment>
<feature type="coiled-coil region" evidence="11">
    <location>
        <begin position="260"/>
        <end position="287"/>
    </location>
</feature>
<sequence length="309" mass="33509">MAGSVRVLRRRIRATRSTKKITKAMELVATSRIAKAQARVDASLPYANAITGVLTALASNTNAQHSLLVPRDPEHRAGVLLITSDRGLCGGYNANAIRLTEQLIARLKAQGKQVALYVIGRKGISYYTFRGRELAGSWSGFSEQPRFEDARRVGETLIQAFVHGADDSVDHAGADGVLGVDELHIVYTEFKSLMTQNASTKIFAPMQVEERAGNKGELLPAYDFEPNAEELLDALLPKYINTRIYAALLDSAASESASRRRAMKSATDNAEEMIRSLTREMNSARQAAITQEISEIVGGVDALAAAGSE</sequence>
<keyword evidence="9 10" id="KW-0066">ATP synthesis</keyword>
<reference evidence="12 13" key="1">
    <citation type="submission" date="2021-01" db="EMBL/GenBank/DDBJ databases">
        <title>Whole genome shotgun sequence of Catellatospora bangladeshensis NBRC 107357.</title>
        <authorList>
            <person name="Komaki H."/>
            <person name="Tamura T."/>
        </authorList>
    </citation>
    <scope>NUCLEOTIDE SEQUENCE [LARGE SCALE GENOMIC DNA]</scope>
    <source>
        <strain evidence="12 13">NBRC 107357</strain>
    </source>
</reference>
<dbReference type="GO" id="GO:0005524">
    <property type="term" value="F:ATP binding"/>
    <property type="evidence" value="ECO:0007669"/>
    <property type="project" value="UniProtKB-UniRule"/>
</dbReference>
<keyword evidence="7 10" id="KW-0472">Membrane</keyword>
<evidence type="ECO:0000256" key="11">
    <source>
        <dbReference type="SAM" id="Coils"/>
    </source>
</evidence>
<keyword evidence="5 10" id="KW-0375">Hydrogen ion transport</keyword>